<sequence>MLKFFKEWLLQSVGVAPLSLKFEIYLHSSQKNRLSKVKKYWAKALEEPVARFATVYFKKNVIRRNRKNTENGYYGLVRVRVRGSTDLNRTIAGWVEGMVG</sequence>
<dbReference type="EMBL" id="MEWZ01000010">
    <property type="protein sequence ID" value="OGC86954.1"/>
    <property type="molecule type" value="Genomic_DNA"/>
</dbReference>
<protein>
    <submittedName>
        <fullName evidence="1">Uncharacterized protein</fullName>
    </submittedName>
</protein>
<accession>A0A1F4XZ75</accession>
<reference evidence="1 2" key="1">
    <citation type="journal article" date="2016" name="Nat. Commun.">
        <title>Thousands of microbial genomes shed light on interconnected biogeochemical processes in an aquifer system.</title>
        <authorList>
            <person name="Anantharaman K."/>
            <person name="Brown C.T."/>
            <person name="Hug L.A."/>
            <person name="Sharon I."/>
            <person name="Castelle C.J."/>
            <person name="Probst A.J."/>
            <person name="Thomas B.C."/>
            <person name="Singh A."/>
            <person name="Wilkins M.J."/>
            <person name="Karaoz U."/>
            <person name="Brodie E.L."/>
            <person name="Williams K.H."/>
            <person name="Hubbard S.S."/>
            <person name="Banfield J.F."/>
        </authorList>
    </citation>
    <scope>NUCLEOTIDE SEQUENCE [LARGE SCALE GENOMIC DNA]</scope>
</reference>
<comment type="caution">
    <text evidence="1">The sequence shown here is derived from an EMBL/GenBank/DDBJ whole genome shotgun (WGS) entry which is preliminary data.</text>
</comment>
<gene>
    <name evidence="1" type="ORF">A2949_02510</name>
</gene>
<evidence type="ECO:0000313" key="1">
    <source>
        <dbReference type="EMBL" id="OGC86954.1"/>
    </source>
</evidence>
<evidence type="ECO:0000313" key="2">
    <source>
        <dbReference type="Proteomes" id="UP000178585"/>
    </source>
</evidence>
<dbReference type="AlphaFoldDB" id="A0A1F4XZ75"/>
<dbReference type="Proteomes" id="UP000178585">
    <property type="component" value="Unassembled WGS sequence"/>
</dbReference>
<organism evidence="1 2">
    <name type="scientific">Candidatus Adlerbacteria bacterium RIFCSPLOWO2_01_FULL_54_21b</name>
    <dbReference type="NCBI Taxonomy" id="1797245"/>
    <lineage>
        <taxon>Bacteria</taxon>
        <taxon>Candidatus Adleribacteriota</taxon>
    </lineage>
</organism>
<proteinExistence type="predicted"/>
<name>A0A1F4XZ75_9BACT</name>